<protein>
    <recommendedName>
        <fullName evidence="3">ATPase dynein-related AAA domain-containing protein</fullName>
    </recommendedName>
</protein>
<reference evidence="2" key="1">
    <citation type="journal article" date="2019" name="Int. J. Syst. Evol. Microbiol.">
        <title>The Global Catalogue of Microorganisms (GCM) 10K type strain sequencing project: providing services to taxonomists for standard genome sequencing and annotation.</title>
        <authorList>
            <consortium name="The Broad Institute Genomics Platform"/>
            <consortium name="The Broad Institute Genome Sequencing Center for Infectious Disease"/>
            <person name="Wu L."/>
            <person name="Ma J."/>
        </authorList>
    </citation>
    <scope>NUCLEOTIDE SEQUENCE [LARGE SCALE GENOMIC DNA]</scope>
    <source>
        <strain evidence="2">CGMCC 1.12371</strain>
    </source>
</reference>
<gene>
    <name evidence="1" type="ORF">ACFQPB_15355</name>
</gene>
<dbReference type="EMBL" id="JBHTCA010000013">
    <property type="protein sequence ID" value="MFC7410244.1"/>
    <property type="molecule type" value="Genomic_DNA"/>
</dbReference>
<evidence type="ECO:0008006" key="3">
    <source>
        <dbReference type="Google" id="ProtNLM"/>
    </source>
</evidence>
<evidence type="ECO:0000313" key="2">
    <source>
        <dbReference type="Proteomes" id="UP001596501"/>
    </source>
</evidence>
<dbReference type="Proteomes" id="UP001596501">
    <property type="component" value="Unassembled WGS sequence"/>
</dbReference>
<organism evidence="1 2">
    <name type="scientific">Hydrogenophaga atypica</name>
    <dbReference type="NCBI Taxonomy" id="249409"/>
    <lineage>
        <taxon>Bacteria</taxon>
        <taxon>Pseudomonadati</taxon>
        <taxon>Pseudomonadota</taxon>
        <taxon>Betaproteobacteria</taxon>
        <taxon>Burkholderiales</taxon>
        <taxon>Comamonadaceae</taxon>
        <taxon>Hydrogenophaga</taxon>
    </lineage>
</organism>
<dbReference type="RefSeq" id="WP_382225025.1">
    <property type="nucleotide sequence ID" value="NZ_JBHTCA010000013.1"/>
</dbReference>
<sequence length="973" mass="105060">MTATQNLTTPDNSHNCVERDMDVDEQTTPAIPPSPPLAFTVITGVKPSRLTKVIGVNAHGSMRKETSAMLSQGYAQRVFVSNLYELKQHLDALTSAQAVTWGVTKDDAVAVCTQGDTNALQMGAVARTRENFKFRAAPGVMMLDHDGLPDGELSPLQFRDHLIAAAPALADAPMLWRPSASAGCVGPDGVVLSGLTRHRIYIPVMDASLIPEAGKALEALLWATPGAGWCAIGVAGQRLPRCLVDVSVWQPERLDFAGPVILVDGVTRAGVDGVIYGDATAQFDLHLLIDSATPTIKKQAQAGIKAARSAVAEKCEAARRNWVTEKAPALAQSRGIKLAQATGVLERAVVHQVLMGDFELTCSDGRVVTVAQLLDSPHHWHNTRFADPLDPDSDKRVAVARLLNGTRPDLFSHRHGGVRYELRRQSARVQLGRGMRVEATDALLHVLRERSELFDFGTNAIAFVAEGKATPVSRDWLVDHAGRVAEFYSVKIEEDGDGNVISRREIPEDAPTYIANAIIAKHGSRNFRKLTAVTTAPTLRPDGSVLDEPGHDAATGLMYVTTEPYPLTVPSAPTAEQALIALAKLWRPIRLFPFADEVAVGVTLAAMLAACLRPALPTCPATGFDAPAAGTGKTLLAKCIGALATGGDVAVLPPTNEDDECRKRLFAALRGGSKVLLWDNVREPLGNSVIDSFLTSSLFADRVLGVSENVELPNRSLFLVSGNNLVLTGDTHRRILLARLDAQIETPFKREFDFDPLTEVCNNRQALVVAALTIVRAYIAAGRPKVGKGRIASFELWDDLVRQPLCWLRERMLESGQDRADLPLFVDPADSIDRASSENPEISKLAALLNAWIATFGNTPTSPAQAISKATEQYGAQSVLFDALDEIAGQNGKLNVRILGRWLERHSGQLCTGLRLVLGNKTNGLKRWTVVRTLERAAADEANIAVARVVSSCEIHHADSLADASRLDDVEIF</sequence>
<comment type="caution">
    <text evidence="1">The sequence shown here is derived from an EMBL/GenBank/DDBJ whole genome shotgun (WGS) entry which is preliminary data.</text>
</comment>
<keyword evidence="2" id="KW-1185">Reference proteome</keyword>
<name>A0ABW2QLG7_9BURK</name>
<dbReference type="SUPFAM" id="SSF52540">
    <property type="entry name" value="P-loop containing nucleoside triphosphate hydrolases"/>
    <property type="match status" value="1"/>
</dbReference>
<proteinExistence type="predicted"/>
<evidence type="ECO:0000313" key="1">
    <source>
        <dbReference type="EMBL" id="MFC7410244.1"/>
    </source>
</evidence>
<dbReference type="InterPro" id="IPR027417">
    <property type="entry name" value="P-loop_NTPase"/>
</dbReference>
<accession>A0ABW2QLG7</accession>